<keyword evidence="8" id="KW-0675">Receptor</keyword>
<accession>A0AAV7NZA5</accession>
<dbReference type="Proteomes" id="UP001066276">
    <property type="component" value="Chromosome 8"/>
</dbReference>
<keyword evidence="5" id="KW-1133">Transmembrane helix</keyword>
<evidence type="ECO:0000256" key="2">
    <source>
        <dbReference type="ARBA" id="ARBA00022475"/>
    </source>
</evidence>
<evidence type="ECO:0000256" key="8">
    <source>
        <dbReference type="ARBA" id="ARBA00023170"/>
    </source>
</evidence>
<comment type="caution">
    <text evidence="12">The sequence shown here is derived from an EMBL/GenBank/DDBJ whole genome shotgun (WGS) entry which is preliminary data.</text>
</comment>
<dbReference type="InterPro" id="IPR001828">
    <property type="entry name" value="ANF_lig-bd_rcpt"/>
</dbReference>
<keyword evidence="9" id="KW-0325">Glycoprotein</keyword>
<feature type="domain" description="Receptor ligand binding region" evidence="11">
    <location>
        <begin position="53"/>
        <end position="512"/>
    </location>
</feature>
<keyword evidence="13" id="KW-1185">Reference proteome</keyword>
<dbReference type="CDD" id="cd06365">
    <property type="entry name" value="PBP1_pheromone_receptor"/>
    <property type="match status" value="1"/>
</dbReference>
<dbReference type="PRINTS" id="PR00248">
    <property type="entry name" value="GPCRMGR"/>
</dbReference>
<evidence type="ECO:0000259" key="11">
    <source>
        <dbReference type="Pfam" id="PF01094"/>
    </source>
</evidence>
<dbReference type="PANTHER" id="PTHR24061">
    <property type="entry name" value="CALCIUM-SENSING RECEPTOR-RELATED"/>
    <property type="match status" value="1"/>
</dbReference>
<keyword evidence="10" id="KW-0807">Transducer</keyword>
<evidence type="ECO:0000256" key="9">
    <source>
        <dbReference type="ARBA" id="ARBA00023180"/>
    </source>
</evidence>
<dbReference type="InterPro" id="IPR000337">
    <property type="entry name" value="GPCR_3"/>
</dbReference>
<evidence type="ECO:0000313" key="12">
    <source>
        <dbReference type="EMBL" id="KAJ1121216.1"/>
    </source>
</evidence>
<proteinExistence type="predicted"/>
<dbReference type="PANTHER" id="PTHR24061:SF599">
    <property type="entry name" value="G-PROTEIN COUPLED RECEPTORS FAMILY 3 PROFILE DOMAIN-CONTAINING PROTEIN"/>
    <property type="match status" value="1"/>
</dbReference>
<dbReference type="PRINTS" id="PR00592">
    <property type="entry name" value="CASENSINGR"/>
</dbReference>
<evidence type="ECO:0000256" key="3">
    <source>
        <dbReference type="ARBA" id="ARBA00022692"/>
    </source>
</evidence>
<dbReference type="Pfam" id="PF01094">
    <property type="entry name" value="ANF_receptor"/>
    <property type="match status" value="1"/>
</dbReference>
<keyword evidence="2" id="KW-1003">Cell membrane</keyword>
<evidence type="ECO:0000256" key="4">
    <source>
        <dbReference type="ARBA" id="ARBA00022729"/>
    </source>
</evidence>
<dbReference type="AlphaFoldDB" id="A0AAV7NZA5"/>
<reference evidence="12" key="1">
    <citation type="journal article" date="2022" name="bioRxiv">
        <title>Sequencing and chromosome-scale assembly of the giantPleurodeles waltlgenome.</title>
        <authorList>
            <person name="Brown T."/>
            <person name="Elewa A."/>
            <person name="Iarovenko S."/>
            <person name="Subramanian E."/>
            <person name="Araus A.J."/>
            <person name="Petzold A."/>
            <person name="Susuki M."/>
            <person name="Suzuki K.-i.T."/>
            <person name="Hayashi T."/>
            <person name="Toyoda A."/>
            <person name="Oliveira C."/>
            <person name="Osipova E."/>
            <person name="Leigh N.D."/>
            <person name="Simon A."/>
            <person name="Yun M.H."/>
        </authorList>
    </citation>
    <scope>NUCLEOTIDE SEQUENCE</scope>
    <source>
        <strain evidence="12">20211129_DDA</strain>
        <tissue evidence="12">Liver</tissue>
    </source>
</reference>
<dbReference type="SUPFAM" id="SSF53822">
    <property type="entry name" value="Periplasmic binding protein-like I"/>
    <property type="match status" value="2"/>
</dbReference>
<evidence type="ECO:0000256" key="5">
    <source>
        <dbReference type="ARBA" id="ARBA00022989"/>
    </source>
</evidence>
<name>A0AAV7NZA5_PLEWA</name>
<dbReference type="Gene3D" id="3.40.50.2300">
    <property type="match status" value="2"/>
</dbReference>
<sequence length="570" mass="63374">MFVVNSEFNVPIPTYREEPHPTTCGGCEVSFHYPPDTTSLLYRFHIRYYRDVLAMVFAIEEINQNPDLLPDITLGFWILDTCMSPSRTLRGIFGLLSGEQGPVPDYRCGSGPMAAGVIGELMSSISVPMARILGLYNFPQTENAISALVDVNSSRKGTVGVETLEAETLEVETVEAETLEANKAEAETPVAKTLEISYGSTLSTLSDKLQFPSFLRTVPGNTFQNVALARLIAHFGWTWMGMVISDDDVGVQGSQDLKRGIEGHGGCVAFIEKIHLSYPPEKILRVVEMIRGYPVKVVIVHSPEAHTKVFMETLSAQKVTDKVWIFSASFTMTPGLFTKETWKLFNGTIGLSPHAADMSDFVESLYKLQIAKSPNDILMPVFWEKVFNCRIADYKGIEIIGTEGKRADPVLCLENQTLYDVNTSFFELYDLSYTYHTYLAVYAFAHALDSLASCTPGHGPFLNGTCANINNIKPWQVLHYVKKNRFQINNGEQIFFDKNGDAPGAYDILNAQIFQAGDIRLVKVGQFDPRAPTGQDVTINMSAILWGHGSFQARPVLFNQKYLCISVLLM</sequence>
<keyword evidence="4" id="KW-0732">Signal</keyword>
<evidence type="ECO:0000313" key="13">
    <source>
        <dbReference type="Proteomes" id="UP001066276"/>
    </source>
</evidence>
<dbReference type="InterPro" id="IPR028082">
    <property type="entry name" value="Peripla_BP_I"/>
</dbReference>
<dbReference type="InterPro" id="IPR000068">
    <property type="entry name" value="GPCR_3_Ca_sens_rcpt-rel"/>
</dbReference>
<gene>
    <name evidence="12" type="ORF">NDU88_009337</name>
</gene>
<keyword evidence="3" id="KW-0812">Transmembrane</keyword>
<dbReference type="GO" id="GO:0005886">
    <property type="term" value="C:plasma membrane"/>
    <property type="evidence" value="ECO:0007669"/>
    <property type="project" value="UniProtKB-SubCell"/>
</dbReference>
<dbReference type="FunFam" id="3.40.50.2300:FF:000016">
    <property type="entry name" value="Taste 1 receptor member 2"/>
    <property type="match status" value="1"/>
</dbReference>
<evidence type="ECO:0000256" key="1">
    <source>
        <dbReference type="ARBA" id="ARBA00004651"/>
    </source>
</evidence>
<organism evidence="12 13">
    <name type="scientific">Pleurodeles waltl</name>
    <name type="common">Iberian ribbed newt</name>
    <dbReference type="NCBI Taxonomy" id="8319"/>
    <lineage>
        <taxon>Eukaryota</taxon>
        <taxon>Metazoa</taxon>
        <taxon>Chordata</taxon>
        <taxon>Craniata</taxon>
        <taxon>Vertebrata</taxon>
        <taxon>Euteleostomi</taxon>
        <taxon>Amphibia</taxon>
        <taxon>Batrachia</taxon>
        <taxon>Caudata</taxon>
        <taxon>Salamandroidea</taxon>
        <taxon>Salamandridae</taxon>
        <taxon>Pleurodelinae</taxon>
        <taxon>Pleurodeles</taxon>
    </lineage>
</organism>
<evidence type="ECO:0000256" key="10">
    <source>
        <dbReference type="ARBA" id="ARBA00023224"/>
    </source>
</evidence>
<comment type="subcellular location">
    <subcellularLocation>
        <location evidence="1">Cell membrane</location>
        <topology evidence="1">Multi-pass membrane protein</topology>
    </subcellularLocation>
</comment>
<protein>
    <recommendedName>
        <fullName evidence="11">Receptor ligand binding region domain-containing protein</fullName>
    </recommendedName>
</protein>
<keyword evidence="7" id="KW-0472">Membrane</keyword>
<evidence type="ECO:0000256" key="6">
    <source>
        <dbReference type="ARBA" id="ARBA00023040"/>
    </source>
</evidence>
<dbReference type="EMBL" id="JANPWB010000012">
    <property type="protein sequence ID" value="KAJ1121216.1"/>
    <property type="molecule type" value="Genomic_DNA"/>
</dbReference>
<dbReference type="GO" id="GO:0004930">
    <property type="term" value="F:G protein-coupled receptor activity"/>
    <property type="evidence" value="ECO:0007669"/>
    <property type="project" value="UniProtKB-KW"/>
</dbReference>
<keyword evidence="6" id="KW-0297">G-protein coupled receptor</keyword>
<evidence type="ECO:0000256" key="7">
    <source>
        <dbReference type="ARBA" id="ARBA00023136"/>
    </source>
</evidence>